<protein>
    <submittedName>
        <fullName evidence="2">Uncharacterized protein</fullName>
    </submittedName>
</protein>
<keyword evidence="2" id="KW-0614">Plasmid</keyword>
<geneLocation type="plasmid" evidence="2 3">
    <name>pMETHO01</name>
</geneLocation>
<dbReference type="Proteomes" id="UP000010866">
    <property type="component" value="Plasmid pMETHO01"/>
</dbReference>
<dbReference type="EMBL" id="CP003363">
    <property type="protein sequence ID" value="AGB50627.1"/>
    <property type="molecule type" value="Genomic_DNA"/>
</dbReference>
<evidence type="ECO:0000313" key="3">
    <source>
        <dbReference type="Proteomes" id="UP000010866"/>
    </source>
</evidence>
<gene>
    <name evidence="2" type="ordered locus">Metho_2487</name>
</gene>
<evidence type="ECO:0000313" key="2">
    <source>
        <dbReference type="EMBL" id="AGB50627.1"/>
    </source>
</evidence>
<sequence>MFGPKMTLMHNPVIGLYKQVIGVLPIILGFMGALVVLTELYLTVPTTVAQGFIDYAADIIGT</sequence>
<keyword evidence="1" id="KW-0472">Membrane</keyword>
<name>L0KYT7_METHD</name>
<evidence type="ECO:0000256" key="1">
    <source>
        <dbReference type="SAM" id="Phobius"/>
    </source>
</evidence>
<dbReference type="RefSeq" id="WP_015313759.1">
    <property type="nucleotide sequence ID" value="NC_019972.1"/>
</dbReference>
<feature type="transmembrane region" description="Helical" evidence="1">
    <location>
        <begin position="20"/>
        <end position="42"/>
    </location>
</feature>
<organism evidence="2 3">
    <name type="scientific">Methanomethylovorans hollandica (strain DSM 15978 / NBRC 107637 / DMS1)</name>
    <dbReference type="NCBI Taxonomy" id="867904"/>
    <lineage>
        <taxon>Archaea</taxon>
        <taxon>Methanobacteriati</taxon>
        <taxon>Methanobacteriota</taxon>
        <taxon>Stenosarchaea group</taxon>
        <taxon>Methanomicrobia</taxon>
        <taxon>Methanosarcinales</taxon>
        <taxon>Methanosarcinaceae</taxon>
        <taxon>Methanomethylovorans</taxon>
    </lineage>
</organism>
<dbReference type="HOGENOM" id="CLU_2893252_0_0_2"/>
<keyword evidence="1" id="KW-0812">Transmembrane</keyword>
<dbReference type="KEGG" id="mhz:Metho_2487"/>
<dbReference type="AlphaFoldDB" id="L0KYT7"/>
<proteinExistence type="predicted"/>
<reference evidence="3" key="1">
    <citation type="submission" date="2012-02" db="EMBL/GenBank/DDBJ databases">
        <title>Complete sequence of plasmid of Methanomethylovorans hollandica DSM 15978.</title>
        <authorList>
            <person name="Lucas S."/>
            <person name="Copeland A."/>
            <person name="Lapidus A."/>
            <person name="Glavina del Rio T."/>
            <person name="Dalin E."/>
            <person name="Tice H."/>
            <person name="Bruce D."/>
            <person name="Goodwin L."/>
            <person name="Pitluck S."/>
            <person name="Peters L."/>
            <person name="Mikhailova N."/>
            <person name="Held B."/>
            <person name="Kyrpides N."/>
            <person name="Mavromatis K."/>
            <person name="Ivanova N."/>
            <person name="Brettin T."/>
            <person name="Detter J.C."/>
            <person name="Han C."/>
            <person name="Larimer F."/>
            <person name="Land M."/>
            <person name="Hauser L."/>
            <person name="Markowitz V."/>
            <person name="Cheng J.-F."/>
            <person name="Hugenholtz P."/>
            <person name="Woyke T."/>
            <person name="Wu D."/>
            <person name="Spring S."/>
            <person name="Schroeder M."/>
            <person name="Brambilla E."/>
            <person name="Klenk H.-P."/>
            <person name="Eisen J.A."/>
        </authorList>
    </citation>
    <scope>NUCLEOTIDE SEQUENCE [LARGE SCALE GENOMIC DNA]</scope>
    <source>
        <strain evidence="3">DSM 15978 / NBRC 107637 / DMS1</strain>
        <plasmid evidence="3">Plasmid pMETHO01</plasmid>
    </source>
</reference>
<keyword evidence="3" id="KW-1185">Reference proteome</keyword>
<accession>L0KYT7</accession>
<keyword evidence="1" id="KW-1133">Transmembrane helix</keyword>
<dbReference type="GeneID" id="14401449"/>